<dbReference type="SMART" id="SM00213">
    <property type="entry name" value="UBQ"/>
    <property type="match status" value="1"/>
</dbReference>
<dbReference type="OrthoDB" id="2396at2759"/>
<dbReference type="PROSITE" id="PS50053">
    <property type="entry name" value="UBIQUITIN_2"/>
    <property type="match status" value="1"/>
</dbReference>
<accession>A0A835PKT8</accession>
<feature type="domain" description="Ubiquitin-like" evidence="2">
    <location>
        <begin position="24"/>
        <end position="99"/>
    </location>
</feature>
<dbReference type="GO" id="GO:0031593">
    <property type="term" value="F:polyubiquitin modification-dependent protein binding"/>
    <property type="evidence" value="ECO:0007669"/>
    <property type="project" value="TreeGrafter"/>
</dbReference>
<dbReference type="EMBL" id="JADCNL010000013">
    <property type="protein sequence ID" value="KAG0454513.1"/>
    <property type="molecule type" value="Genomic_DNA"/>
</dbReference>
<sequence length="473" mass="50438">METSGAAKVPLHDVDVAENSETTVEIKIKTLDSQTYTLRVDKCVPVPALKEQIATVTGVLSEQQRLICRGRVLKDDQLLSAYHVEDGHTLHLVARQPQQYPSAFNGFDGISEVSSTQDMPNHANQVSRTVVLETVNVGQGDIDPALLGRIVGSILSSFGATHAGFANLRADQRSERFPRSSADSEVSSSQNQSTNSSQRIGYLVPIVVSHLTMEIPHSLTTLRQCLNHLKNEFRRQIPVPHVRDDTSGGDSCTVHHDEREISISQSSSRGDLPGPTALAEIFQSTKQLLAEQAEACLLKLATELENHSSITDTLLRSNVQSSAIGTGILLQELGSLLLELGRTTMMLRMGQIPSEAIVNSGPAVFVSASGPNPVMVQPVPFFPAPSFGSRHMGSTNSAHALVNEGVGSASLPRSIDVQIHAGHPVPMPGSAQGGPGGSQQQQENTDLTSAPSGGFFLRQAVPTASASSGRDYG</sequence>
<dbReference type="PRINTS" id="PR00348">
    <property type="entry name" value="UBIQUITIN"/>
</dbReference>
<feature type="region of interest" description="Disordered" evidence="1">
    <location>
        <begin position="420"/>
        <end position="473"/>
    </location>
</feature>
<evidence type="ECO:0000313" key="3">
    <source>
        <dbReference type="EMBL" id="KAG0454513.1"/>
    </source>
</evidence>
<dbReference type="FunFam" id="3.10.20.90:FF:000154">
    <property type="entry name" value="Large proline-rich protein BAG6"/>
    <property type="match status" value="1"/>
</dbReference>
<dbReference type="Gene3D" id="3.10.20.90">
    <property type="entry name" value="Phosphatidylinositol 3-kinase Catalytic Subunit, Chain A, domain 1"/>
    <property type="match status" value="1"/>
</dbReference>
<dbReference type="Pfam" id="PF00240">
    <property type="entry name" value="ubiquitin"/>
    <property type="match status" value="1"/>
</dbReference>
<evidence type="ECO:0000313" key="4">
    <source>
        <dbReference type="Proteomes" id="UP000636800"/>
    </source>
</evidence>
<dbReference type="InterPro" id="IPR019956">
    <property type="entry name" value="Ubiquitin_dom"/>
</dbReference>
<keyword evidence="4" id="KW-1185">Reference proteome</keyword>
<dbReference type="PANTHER" id="PTHR15204">
    <property type="entry name" value="LARGE PROLINE-RICH PROTEIN BAG6"/>
    <property type="match status" value="1"/>
</dbReference>
<name>A0A835PKT8_VANPL</name>
<feature type="compositionally biased region" description="Low complexity" evidence="1">
    <location>
        <begin position="180"/>
        <end position="195"/>
    </location>
</feature>
<feature type="compositionally biased region" description="Polar residues" evidence="1">
    <location>
        <begin position="462"/>
        <end position="473"/>
    </location>
</feature>
<gene>
    <name evidence="3" type="ORF">HPP92_023805</name>
</gene>
<dbReference type="CDD" id="cd17039">
    <property type="entry name" value="Ubl_ubiquitin_like"/>
    <property type="match status" value="1"/>
</dbReference>
<dbReference type="InterPro" id="IPR029071">
    <property type="entry name" value="Ubiquitin-like_domsf"/>
</dbReference>
<dbReference type="GO" id="GO:0051787">
    <property type="term" value="F:misfolded protein binding"/>
    <property type="evidence" value="ECO:0007669"/>
    <property type="project" value="TreeGrafter"/>
</dbReference>
<organism evidence="3 4">
    <name type="scientific">Vanilla planifolia</name>
    <name type="common">Vanilla</name>
    <dbReference type="NCBI Taxonomy" id="51239"/>
    <lineage>
        <taxon>Eukaryota</taxon>
        <taxon>Viridiplantae</taxon>
        <taxon>Streptophyta</taxon>
        <taxon>Embryophyta</taxon>
        <taxon>Tracheophyta</taxon>
        <taxon>Spermatophyta</taxon>
        <taxon>Magnoliopsida</taxon>
        <taxon>Liliopsida</taxon>
        <taxon>Asparagales</taxon>
        <taxon>Orchidaceae</taxon>
        <taxon>Vanilloideae</taxon>
        <taxon>Vanilleae</taxon>
        <taxon>Vanilla</taxon>
    </lineage>
</organism>
<dbReference type="InterPro" id="IPR000626">
    <property type="entry name" value="Ubiquitin-like_dom"/>
</dbReference>
<comment type="caution">
    <text evidence="3">The sequence shown here is derived from an EMBL/GenBank/DDBJ whole genome shotgun (WGS) entry which is preliminary data.</text>
</comment>
<evidence type="ECO:0000259" key="2">
    <source>
        <dbReference type="PROSITE" id="PS50053"/>
    </source>
</evidence>
<evidence type="ECO:0000256" key="1">
    <source>
        <dbReference type="SAM" id="MobiDB-lite"/>
    </source>
</evidence>
<dbReference type="PANTHER" id="PTHR15204:SF0">
    <property type="entry name" value="LARGE PROLINE-RICH PROTEIN BAG6"/>
    <property type="match status" value="1"/>
</dbReference>
<dbReference type="SUPFAM" id="SSF54236">
    <property type="entry name" value="Ubiquitin-like"/>
    <property type="match status" value="1"/>
</dbReference>
<dbReference type="GO" id="GO:0071818">
    <property type="term" value="C:BAT3 complex"/>
    <property type="evidence" value="ECO:0007669"/>
    <property type="project" value="TreeGrafter"/>
</dbReference>
<dbReference type="AlphaFoldDB" id="A0A835PKT8"/>
<protein>
    <recommendedName>
        <fullName evidence="2">Ubiquitin-like domain-containing protein</fullName>
    </recommendedName>
</protein>
<dbReference type="GO" id="GO:0036503">
    <property type="term" value="P:ERAD pathway"/>
    <property type="evidence" value="ECO:0007669"/>
    <property type="project" value="TreeGrafter"/>
</dbReference>
<dbReference type="Proteomes" id="UP000636800">
    <property type="component" value="Chromosome 13"/>
</dbReference>
<reference evidence="3 4" key="1">
    <citation type="journal article" date="2020" name="Nat. Food">
        <title>A phased Vanilla planifolia genome enables genetic improvement of flavour and production.</title>
        <authorList>
            <person name="Hasing T."/>
            <person name="Tang H."/>
            <person name="Brym M."/>
            <person name="Khazi F."/>
            <person name="Huang T."/>
            <person name="Chambers A.H."/>
        </authorList>
    </citation>
    <scope>NUCLEOTIDE SEQUENCE [LARGE SCALE GENOMIC DNA]</scope>
    <source>
        <tissue evidence="3">Leaf</tissue>
    </source>
</reference>
<proteinExistence type="predicted"/>
<feature type="region of interest" description="Disordered" evidence="1">
    <location>
        <begin position="172"/>
        <end position="195"/>
    </location>
</feature>